<name>A0ABS8CHZ1_9RHOB</name>
<keyword evidence="1" id="KW-0812">Transmembrane</keyword>
<feature type="chain" id="PRO_5045954954" evidence="2">
    <location>
        <begin position="21"/>
        <end position="283"/>
    </location>
</feature>
<keyword evidence="1" id="KW-0472">Membrane</keyword>
<dbReference type="InterPro" id="IPR019088">
    <property type="entry name" value="CHP02186-rel_TM"/>
</dbReference>
<dbReference type="EMBL" id="JACDXX010000002">
    <property type="protein sequence ID" value="MCB5408994.1"/>
    <property type="molecule type" value="Genomic_DNA"/>
</dbReference>
<evidence type="ECO:0000313" key="3">
    <source>
        <dbReference type="EMBL" id="MCB5408994.1"/>
    </source>
</evidence>
<dbReference type="Pfam" id="PF09608">
    <property type="entry name" value="Alph_Pro_TM"/>
    <property type="match status" value="1"/>
</dbReference>
<feature type="signal peptide" evidence="2">
    <location>
        <begin position="1"/>
        <end position="20"/>
    </location>
</feature>
<evidence type="ECO:0000313" key="4">
    <source>
        <dbReference type="Proteomes" id="UP001198571"/>
    </source>
</evidence>
<proteinExistence type="predicted"/>
<feature type="transmembrane region" description="Helical" evidence="1">
    <location>
        <begin position="257"/>
        <end position="281"/>
    </location>
</feature>
<evidence type="ECO:0000256" key="1">
    <source>
        <dbReference type="SAM" id="Phobius"/>
    </source>
</evidence>
<dbReference type="RefSeq" id="WP_226933891.1">
    <property type="nucleotide sequence ID" value="NZ_JACDXX010000002.1"/>
</dbReference>
<gene>
    <name evidence="3" type="ORF">H0485_03070</name>
</gene>
<evidence type="ECO:0000256" key="2">
    <source>
        <dbReference type="SAM" id="SignalP"/>
    </source>
</evidence>
<keyword evidence="2" id="KW-0732">Signal</keyword>
<protein>
    <submittedName>
        <fullName evidence="3">TIGR02186 family protein</fullName>
    </submittedName>
</protein>
<keyword evidence="1" id="KW-1133">Transmembrane helix</keyword>
<dbReference type="Proteomes" id="UP001198571">
    <property type="component" value="Unassembled WGS sequence"/>
</dbReference>
<accession>A0ABS8CHZ1</accession>
<keyword evidence="4" id="KW-1185">Reference proteome</keyword>
<reference evidence="3 4" key="1">
    <citation type="submission" date="2020-07" db="EMBL/GenBank/DDBJ databases">
        <title>Pseudogemmobacter sp. nov., isolated from poultry manure in Taiwan.</title>
        <authorList>
            <person name="Lin S.-Y."/>
            <person name="Tang Y.-S."/>
            <person name="Young C.-C."/>
        </authorList>
    </citation>
    <scope>NUCLEOTIDE SEQUENCE [LARGE SCALE GENOMIC DNA]</scope>
    <source>
        <strain evidence="3 4">CC-YST710</strain>
    </source>
</reference>
<sequence length="283" mass="31078">MRKILLSLVLLSLAPQGAGAQEADTAANPVAETIVSGLSQNRVSITANFDGDEILVYGAVKREGPAPEGRLDVIVTAEGPSGPVTIRRKERTAGIWINRDSVNVAKAPAFYAVATTGRLEDILSPEENRLHAISVDQLVRLEAAEAAATAWVEQGGDPDATPDYALMLNESEFIRAMVRVRTSEGRYRLLENRVQLNEQTLFRADLTLPSNLTEGTYRVRMFLLRDGKVIANHERWIRVRKEGLERMIFNLSQEQPLFYGLLSLAIAAAAGWGASAAFRLIRP</sequence>
<comment type="caution">
    <text evidence="3">The sequence shown here is derived from an EMBL/GenBank/DDBJ whole genome shotgun (WGS) entry which is preliminary data.</text>
</comment>
<organism evidence="3 4">
    <name type="scientific">Pseudogemmobacter faecipullorum</name>
    <dbReference type="NCBI Taxonomy" id="2755041"/>
    <lineage>
        <taxon>Bacteria</taxon>
        <taxon>Pseudomonadati</taxon>
        <taxon>Pseudomonadota</taxon>
        <taxon>Alphaproteobacteria</taxon>
        <taxon>Rhodobacterales</taxon>
        <taxon>Paracoccaceae</taxon>
        <taxon>Pseudogemmobacter</taxon>
    </lineage>
</organism>